<feature type="binding site" evidence="6">
    <location>
        <position position="173"/>
    </location>
    <ligand>
        <name>substrate</name>
    </ligand>
</feature>
<evidence type="ECO:0000256" key="3">
    <source>
        <dbReference type="ARBA" id="ARBA00022723"/>
    </source>
</evidence>
<dbReference type="FunFam" id="3.30.420.40:FF:000012">
    <property type="entry name" value="tRNA N6-adenosine threonylcarbamoyltransferase"/>
    <property type="match status" value="1"/>
</dbReference>
<keyword evidence="2 6" id="KW-0819">tRNA processing</keyword>
<evidence type="ECO:0000313" key="8">
    <source>
        <dbReference type="EMBL" id="RFT17065.1"/>
    </source>
</evidence>
<keyword evidence="6" id="KW-0963">Cytoplasm</keyword>
<feature type="domain" description="Gcp-like" evidence="7">
    <location>
        <begin position="30"/>
        <end position="314"/>
    </location>
</feature>
<keyword evidence="3 6" id="KW-0479">Metal-binding</keyword>
<dbReference type="InterPro" id="IPR017861">
    <property type="entry name" value="KAE1/TsaD"/>
</dbReference>
<feature type="binding site" evidence="6">
    <location>
        <begin position="140"/>
        <end position="144"/>
    </location>
    <ligand>
        <name>substrate</name>
    </ligand>
</feature>
<evidence type="ECO:0000256" key="5">
    <source>
        <dbReference type="ARBA" id="ARBA00048117"/>
    </source>
</evidence>
<dbReference type="PANTHER" id="PTHR11735:SF6">
    <property type="entry name" value="TRNA N6-ADENOSINE THREONYLCARBAMOYLTRANSFERASE, MITOCHONDRIAL"/>
    <property type="match status" value="1"/>
</dbReference>
<comment type="cofactor">
    <cofactor evidence="6">
        <name>Fe(2+)</name>
        <dbReference type="ChEBI" id="CHEBI:29033"/>
    </cofactor>
    <text evidence="6">Binds 1 Fe(2+) ion per subunit.</text>
</comment>
<dbReference type="EMBL" id="QUAH01000001">
    <property type="protein sequence ID" value="RFT17065.1"/>
    <property type="molecule type" value="Genomic_DNA"/>
</dbReference>
<comment type="function">
    <text evidence="6">Required for the formation of a threonylcarbamoyl group on adenosine at position 37 (t(6)A37) in tRNAs that read codons beginning with adenine. Is involved in the transfer of the threonylcarbamoyl moiety of threonylcarbamoyl-AMP (TC-AMP) to the N6 group of A37, together with TsaE and TsaB. TsaD likely plays a direct catalytic role in this reaction.</text>
</comment>
<dbReference type="PRINTS" id="PR00789">
    <property type="entry name" value="OSIALOPTASE"/>
</dbReference>
<dbReference type="GO" id="GO:0005506">
    <property type="term" value="F:iron ion binding"/>
    <property type="evidence" value="ECO:0007669"/>
    <property type="project" value="UniProtKB-UniRule"/>
</dbReference>
<keyword evidence="4 6" id="KW-0012">Acyltransferase</keyword>
<dbReference type="PROSITE" id="PS01016">
    <property type="entry name" value="GLYCOPROTEASE"/>
    <property type="match status" value="1"/>
</dbReference>
<accession>A0A3E2BQQ0</accession>
<feature type="binding site" evidence="6">
    <location>
        <position position="190"/>
    </location>
    <ligand>
        <name>substrate</name>
    </ligand>
</feature>
<evidence type="ECO:0000256" key="1">
    <source>
        <dbReference type="ARBA" id="ARBA00022679"/>
    </source>
</evidence>
<dbReference type="GO" id="GO:0002949">
    <property type="term" value="P:tRNA threonylcarbamoyladenosine modification"/>
    <property type="evidence" value="ECO:0007669"/>
    <property type="project" value="UniProtKB-UniRule"/>
</dbReference>
<feature type="binding site" evidence="6">
    <location>
        <position position="117"/>
    </location>
    <ligand>
        <name>Fe cation</name>
        <dbReference type="ChEBI" id="CHEBI:24875"/>
    </ligand>
</feature>
<feature type="binding site" evidence="6">
    <location>
        <position position="308"/>
    </location>
    <ligand>
        <name>Fe cation</name>
        <dbReference type="ChEBI" id="CHEBI:24875"/>
    </ligand>
</feature>
<comment type="caution">
    <text evidence="8">The sequence shown here is derived from an EMBL/GenBank/DDBJ whole genome shotgun (WGS) entry which is preliminary data.</text>
</comment>
<dbReference type="SUPFAM" id="SSF53067">
    <property type="entry name" value="Actin-like ATPase domain"/>
    <property type="match status" value="2"/>
</dbReference>
<comment type="similarity">
    <text evidence="6">Belongs to the KAE1 / TsaD family.</text>
</comment>
<gene>
    <name evidence="6" type="primary">tsaD</name>
    <name evidence="8" type="ORF">OP8BY_1007</name>
</gene>
<dbReference type="Pfam" id="PF00814">
    <property type="entry name" value="TsaD"/>
    <property type="match status" value="1"/>
</dbReference>
<keyword evidence="6" id="KW-0408">Iron</keyword>
<comment type="catalytic activity">
    <reaction evidence="5 6">
        <text>L-threonylcarbamoyladenylate + adenosine(37) in tRNA = N(6)-L-threonylcarbamoyladenosine(37) in tRNA + AMP + H(+)</text>
        <dbReference type="Rhea" id="RHEA:37059"/>
        <dbReference type="Rhea" id="RHEA-COMP:10162"/>
        <dbReference type="Rhea" id="RHEA-COMP:10163"/>
        <dbReference type="ChEBI" id="CHEBI:15378"/>
        <dbReference type="ChEBI" id="CHEBI:73682"/>
        <dbReference type="ChEBI" id="CHEBI:74411"/>
        <dbReference type="ChEBI" id="CHEBI:74418"/>
        <dbReference type="ChEBI" id="CHEBI:456215"/>
        <dbReference type="EC" id="2.3.1.234"/>
    </reaction>
</comment>
<dbReference type="HAMAP" id="MF_01445">
    <property type="entry name" value="TsaD"/>
    <property type="match status" value="1"/>
</dbReference>
<dbReference type="GO" id="GO:0005737">
    <property type="term" value="C:cytoplasm"/>
    <property type="evidence" value="ECO:0007669"/>
    <property type="project" value="UniProtKB-SubCell"/>
</dbReference>
<dbReference type="PANTHER" id="PTHR11735">
    <property type="entry name" value="TRNA N6-ADENOSINE THREONYLCARBAMOYLTRANSFERASE"/>
    <property type="match status" value="1"/>
</dbReference>
<protein>
    <recommendedName>
        <fullName evidence="6">tRNA N6-adenosine threonylcarbamoyltransferase</fullName>
        <ecNumber evidence="6">2.3.1.234</ecNumber>
    </recommendedName>
    <alternativeName>
        <fullName evidence="6">N6-L-threonylcarbamoyladenine synthase</fullName>
        <shortName evidence="6">t(6)A synthase</shortName>
    </alternativeName>
    <alternativeName>
        <fullName evidence="6">t(6)A37 threonylcarbamoyladenosine biosynthesis protein TsaD</fullName>
    </alternativeName>
    <alternativeName>
        <fullName evidence="6">tRNA threonylcarbamoyladenosine biosynthesis protein TsaD</fullName>
    </alternativeName>
</protein>
<name>A0A3E2BQQ0_9BACT</name>
<dbReference type="AlphaFoldDB" id="A0A3E2BQQ0"/>
<evidence type="ECO:0000313" key="9">
    <source>
        <dbReference type="Proteomes" id="UP000257323"/>
    </source>
</evidence>
<comment type="subcellular location">
    <subcellularLocation>
        <location evidence="6">Cytoplasm</location>
    </subcellularLocation>
</comment>
<reference evidence="8 9" key="1">
    <citation type="submission" date="2018-08" db="EMBL/GenBank/DDBJ databases">
        <title>Genome analysis of the thermophilic bacterium of the candidate phylum Aminicenantes from deep subsurface aquifer revealed its physiology and ecological role.</title>
        <authorList>
            <person name="Kadnikov V.V."/>
            <person name="Mardanov A.V."/>
            <person name="Beletsky A.V."/>
            <person name="Karnachuk O.V."/>
            <person name="Ravin N.V."/>
        </authorList>
    </citation>
    <scope>NUCLEOTIDE SEQUENCE [LARGE SCALE GENOMIC DNA]</scope>
    <source>
        <strain evidence="8">BY38</strain>
    </source>
</reference>
<dbReference type="GO" id="GO:0061711">
    <property type="term" value="F:tRNA N(6)-L-threonylcarbamoyladenine synthase activity"/>
    <property type="evidence" value="ECO:0007669"/>
    <property type="project" value="UniProtKB-EC"/>
</dbReference>
<dbReference type="NCBIfam" id="TIGR03723">
    <property type="entry name" value="T6A_TsaD_YgjD"/>
    <property type="match status" value="1"/>
</dbReference>
<dbReference type="CDD" id="cd24133">
    <property type="entry name" value="ASKHA_NBD_TsaD_bac"/>
    <property type="match status" value="1"/>
</dbReference>
<evidence type="ECO:0000259" key="7">
    <source>
        <dbReference type="Pfam" id="PF00814"/>
    </source>
</evidence>
<feature type="binding site" evidence="6">
    <location>
        <position position="121"/>
    </location>
    <ligand>
        <name>Fe cation</name>
        <dbReference type="ChEBI" id="CHEBI:24875"/>
    </ligand>
</feature>
<organism evidence="8 9">
    <name type="scientific">Candidatus Saccharicenans subterraneus</name>
    <dbReference type="NCBI Taxonomy" id="2508984"/>
    <lineage>
        <taxon>Bacteria</taxon>
        <taxon>Candidatus Aminicenantota</taxon>
        <taxon>Candidatus Aminicenantia</taxon>
        <taxon>Candidatus Aminicenantales</taxon>
        <taxon>Candidatus Saccharicenantaceae</taxon>
        <taxon>Candidatus Saccharicenans</taxon>
    </lineage>
</organism>
<dbReference type="NCBIfam" id="TIGR00329">
    <property type="entry name" value="gcp_kae1"/>
    <property type="match status" value="1"/>
</dbReference>
<evidence type="ECO:0000256" key="6">
    <source>
        <dbReference type="HAMAP-Rule" id="MF_01445"/>
    </source>
</evidence>
<evidence type="ECO:0000256" key="4">
    <source>
        <dbReference type="ARBA" id="ARBA00023315"/>
    </source>
</evidence>
<proteinExistence type="inferred from homology"/>
<keyword evidence="1 6" id="KW-0808">Transferase</keyword>
<dbReference type="EC" id="2.3.1.234" evidence="6"/>
<feature type="binding site" evidence="6">
    <location>
        <position position="280"/>
    </location>
    <ligand>
        <name>substrate</name>
    </ligand>
</feature>
<dbReference type="InterPro" id="IPR017860">
    <property type="entry name" value="Peptidase_M22_CS"/>
</dbReference>
<sequence>MAGKKKPRFLLAVETSCDETSAAVLERGRILSNIILSQDEIHSPYGGVVPELASRQHIKSIDYVVSESLTQAGVGLGEMDLFAVTQGPGLIGSLLVGLTFAKGLAYYFKKPLIGVDHLQAHIEAPFLENDRIEFPVLALLVSGGHTSLYFLEKPLDYRLLGKTRDDAAGECLDKVAKFLKLGYPGGPVIERLARGGDSSCFHFSLPRMKTAGYDFSFSGLKTAALKIIREHGLSAEHPALRDFLASFEETVARALLENVHKALEEFRPASLILCGGVARNTRLRTRFSELAEGYRLPSYVPSPRLCTDNAGMVGALAWKKYQVSPVSSTDLDLDAYPR</sequence>
<dbReference type="InterPro" id="IPR022450">
    <property type="entry name" value="TsaD"/>
</dbReference>
<dbReference type="InterPro" id="IPR043129">
    <property type="entry name" value="ATPase_NBD"/>
</dbReference>
<dbReference type="Proteomes" id="UP000257323">
    <property type="component" value="Unassembled WGS sequence"/>
</dbReference>
<dbReference type="Gene3D" id="3.30.420.40">
    <property type="match status" value="2"/>
</dbReference>
<dbReference type="InterPro" id="IPR000905">
    <property type="entry name" value="Gcp-like_dom"/>
</dbReference>
<evidence type="ECO:0000256" key="2">
    <source>
        <dbReference type="ARBA" id="ARBA00022694"/>
    </source>
</evidence>
<feature type="binding site" evidence="6">
    <location>
        <position position="186"/>
    </location>
    <ligand>
        <name>substrate</name>
    </ligand>
</feature>